<keyword evidence="5" id="KW-0068">Autocatalytic cleavage</keyword>
<dbReference type="InterPro" id="IPR013346">
    <property type="entry name" value="NrdE_NrdA_C"/>
</dbReference>
<dbReference type="PANTHER" id="PTHR11573">
    <property type="entry name" value="RIBONUCLEOSIDE-DIPHOSPHATE REDUCTASE LARGE CHAIN"/>
    <property type="match status" value="1"/>
</dbReference>
<keyword evidence="4" id="KW-0547">Nucleotide-binding</keyword>
<dbReference type="PRINTS" id="PR00379">
    <property type="entry name" value="INTEIN"/>
</dbReference>
<dbReference type="GO" id="GO:0005524">
    <property type="term" value="F:ATP binding"/>
    <property type="evidence" value="ECO:0007669"/>
    <property type="project" value="UniProtKB-KW"/>
</dbReference>
<evidence type="ECO:0000256" key="2">
    <source>
        <dbReference type="ARBA" id="ARBA00012274"/>
    </source>
</evidence>
<dbReference type="CDD" id="cd00081">
    <property type="entry name" value="Hint"/>
    <property type="match status" value="1"/>
</dbReference>
<evidence type="ECO:0000256" key="6">
    <source>
        <dbReference type="ARBA" id="ARBA00022840"/>
    </source>
</evidence>
<feature type="domain" description="DOD-type homing endonuclease" evidence="13">
    <location>
        <begin position="506"/>
        <end position="657"/>
    </location>
</feature>
<reference evidence="14 15" key="1">
    <citation type="submission" date="2014-12" db="EMBL/GenBank/DDBJ databases">
        <title>Draft Genome Sequences of Five Spore-Forming Food Isolates of Bacillus pumilus.</title>
        <authorList>
            <person name="de Jong A."/>
            <person name="van Heel A.J."/>
            <person name="Montalban-Lopez M."/>
            <person name="Krawczyk A.O."/>
            <person name="Berendsen E.M."/>
            <person name="Wells-Bennik M."/>
            <person name="Kuipers O.P."/>
        </authorList>
    </citation>
    <scope>NUCLEOTIDE SEQUENCE [LARGE SCALE GENOMIC DNA]</scope>
    <source>
        <strain evidence="14 15">B4127</strain>
    </source>
</reference>
<evidence type="ECO:0000256" key="7">
    <source>
        <dbReference type="ARBA" id="ARBA00023000"/>
    </source>
</evidence>
<dbReference type="InterPro" id="IPR008926">
    <property type="entry name" value="RNR_R1-su_N"/>
</dbReference>
<dbReference type="SMART" id="SM00305">
    <property type="entry name" value="HintC"/>
    <property type="match status" value="1"/>
</dbReference>
<evidence type="ECO:0000313" key="14">
    <source>
        <dbReference type="EMBL" id="KIL12139.1"/>
    </source>
</evidence>
<evidence type="ECO:0000256" key="8">
    <source>
        <dbReference type="ARBA" id="ARBA00023002"/>
    </source>
</evidence>
<evidence type="ECO:0000256" key="12">
    <source>
        <dbReference type="RuleBase" id="RU003410"/>
    </source>
</evidence>
<dbReference type="Pfam" id="PF02867">
    <property type="entry name" value="Ribonuc_red_lgC"/>
    <property type="match status" value="1"/>
</dbReference>
<keyword evidence="9 12" id="KW-0215">Deoxyribonucleotide synthesis</keyword>
<dbReference type="SUPFAM" id="SSF51294">
    <property type="entry name" value="Hedgehog/intein (Hint) domain"/>
    <property type="match status" value="1"/>
</dbReference>
<gene>
    <name evidence="14" type="ORF">B4127_1470</name>
</gene>
<dbReference type="SUPFAM" id="SSF48168">
    <property type="entry name" value="R1 subunit of ribonucleotide reductase, N-terminal domain"/>
    <property type="match status" value="1"/>
</dbReference>
<evidence type="ECO:0000256" key="4">
    <source>
        <dbReference type="ARBA" id="ARBA00022741"/>
    </source>
</evidence>
<dbReference type="PROSITE" id="PS50819">
    <property type="entry name" value="INTEIN_ENDONUCLEASE"/>
    <property type="match status" value="1"/>
</dbReference>
<accession>A0AB34QPU0</accession>
<dbReference type="PROSITE" id="PS00089">
    <property type="entry name" value="RIBORED_LARGE"/>
    <property type="match status" value="1"/>
</dbReference>
<dbReference type="Proteomes" id="UP000031978">
    <property type="component" value="Unassembled WGS sequence"/>
</dbReference>
<dbReference type="Gene3D" id="2.170.16.10">
    <property type="entry name" value="Hedgehog/Intein (Hint) domain"/>
    <property type="match status" value="1"/>
</dbReference>
<dbReference type="InterPro" id="IPR003587">
    <property type="entry name" value="Hint_dom_N"/>
</dbReference>
<dbReference type="GO" id="GO:0009263">
    <property type="term" value="P:deoxyribonucleotide biosynthetic process"/>
    <property type="evidence" value="ECO:0007669"/>
    <property type="project" value="UniProtKB-KW"/>
</dbReference>
<dbReference type="EMBL" id="JXCL01000040">
    <property type="protein sequence ID" value="KIL12139.1"/>
    <property type="molecule type" value="Genomic_DNA"/>
</dbReference>
<comment type="catalytic activity">
    <reaction evidence="11 12">
        <text>a 2'-deoxyribonucleoside 5'-diphosphate + [thioredoxin]-disulfide + H2O = a ribonucleoside 5'-diphosphate + [thioredoxin]-dithiol</text>
        <dbReference type="Rhea" id="RHEA:23252"/>
        <dbReference type="Rhea" id="RHEA-COMP:10698"/>
        <dbReference type="Rhea" id="RHEA-COMP:10700"/>
        <dbReference type="ChEBI" id="CHEBI:15377"/>
        <dbReference type="ChEBI" id="CHEBI:29950"/>
        <dbReference type="ChEBI" id="CHEBI:50058"/>
        <dbReference type="ChEBI" id="CHEBI:57930"/>
        <dbReference type="ChEBI" id="CHEBI:73316"/>
        <dbReference type="EC" id="1.17.4.1"/>
    </reaction>
</comment>
<dbReference type="EC" id="1.17.4.1" evidence="2 12"/>
<dbReference type="SUPFAM" id="SSF51998">
    <property type="entry name" value="PFL-like glycyl radical enzymes"/>
    <property type="match status" value="1"/>
</dbReference>
<dbReference type="PANTHER" id="PTHR11573:SF30">
    <property type="entry name" value="RIBONUCLEOSIDE-DIPHOSPHATE REDUCTASE 2 SUBUNIT ALPHA"/>
    <property type="match status" value="1"/>
</dbReference>
<dbReference type="NCBIfam" id="TIGR01443">
    <property type="entry name" value="intein_Cterm"/>
    <property type="match status" value="1"/>
</dbReference>
<dbReference type="InterPro" id="IPR000788">
    <property type="entry name" value="RNR_lg_C"/>
</dbReference>
<dbReference type="NCBIfam" id="TIGR01445">
    <property type="entry name" value="intein_Nterm"/>
    <property type="match status" value="1"/>
</dbReference>
<proteinExistence type="inferred from homology"/>
<sequence length="1087" mass="124495">MTISTNNIPKWIQLNNEIMIQKNGKFQFEKDKEAVHSYFVDYVNQNMFFFHDLEEKLNYLRKYDYYEEEFLNLYSIGDIKKVFEFAYSFKFRFPSFMSAFKFYNDYALKTNDKIKILERYEDRISIVALFLAEGNTDKAMKYVESMIKQEYQPATPTFMNAGRKRRGEMVSCFLIEVGDSLNDISKAVDISMQLSKLGGGVALNLSKIRAKCEDIKGIENVTKGVVGVMKLLDNAFRYANQMGSRNGSGATYLTVFHPDINDFLDTKKISADEDVRAKTLSIGVVVPDKFIELAREDKDYYMFYPHSVYKEYGQHLDEMNINEMYDELVNNPNVRKAKGNARKLLEKLAILRYESGYPYIMFQDNVNLNHANNHISNVKFSNLCVTGDTLLLTDNGYETAEELFKSQKELNVVIDNRTKDFNLSEKGTSLVTAIPMQLTKKDAEVYKLQTKQGYEIKATEWHKFYVKRDGEVKKVQLNEINIGDKVLVQSGEGKYGSINDPDLAYVMGLIAGDGTITDKTAKIYLYDNKKVLEKSVEEAVHRVIKKHRINGVYQHNTSFTPSFNAANPEKQDLLYMSSTVLFDILNKFGMTKETKTRVPQMIFNADRETQASYLSGVYQTDGTVNANHKAKALTVELTSIEEEFLKDIQKLLLNMGVYTTIYSNLKRSQELLPDGNGGHKLYNVKPTYKLSIQDRVSREKFMSIVQMKEYDIYKFNLLTETLSDKSRKPKHDFTAEVISIDFFGIEDVYDTTQKDYSSLIFNGIVTGNCSEVLQASEVSTYTDYDQEDEIGLDISCNLGSMNILNVMNNQAIEKTVRTAVDALTRISDATNIVNAPAVNKANKTMKSIGLGQMNLHGYLAQNGIPYESEAAIDFANTYFMMVNFYSLKRSMEIAKETGETYYMYEGSTYKSGSYFDKYLSIDYSPKLEKVVKLFKDQHIPSIEDWKQLKSDVQKYGLYHSYRQAVAPTGSISYVQSSTAGVMPIMERIEERTYGNSKTYYPMPGLSPNNWFLYKEAYDMDMFKVVDLISTIQTHVDQGISFTLFLKDTMTTRDLNIIDLYAHHKGIKTLYYARTKDTGQDSCLSCVV</sequence>
<dbReference type="InterPro" id="IPR039718">
    <property type="entry name" value="Rrm1"/>
</dbReference>
<dbReference type="GO" id="GO:0004519">
    <property type="term" value="F:endonuclease activity"/>
    <property type="evidence" value="ECO:0007669"/>
    <property type="project" value="InterPro"/>
</dbReference>
<keyword evidence="6" id="KW-0067">ATP-binding</keyword>
<dbReference type="Pfam" id="PF14890">
    <property type="entry name" value="Intein_splicing"/>
    <property type="match status" value="1"/>
</dbReference>
<keyword evidence="8 12" id="KW-0560">Oxidoreductase</keyword>
<name>A0AB34QPU0_BACPU</name>
<dbReference type="GO" id="GO:0004748">
    <property type="term" value="F:ribonucleoside-diphosphate reductase activity, thioredoxin disulfide as acceptor"/>
    <property type="evidence" value="ECO:0007669"/>
    <property type="project" value="UniProtKB-EC"/>
</dbReference>
<evidence type="ECO:0000256" key="9">
    <source>
        <dbReference type="ARBA" id="ARBA00023116"/>
    </source>
</evidence>
<evidence type="ECO:0000313" key="15">
    <source>
        <dbReference type="Proteomes" id="UP000031978"/>
    </source>
</evidence>
<keyword evidence="3" id="KW-0021">Allosteric enzyme</keyword>
<evidence type="ECO:0000256" key="1">
    <source>
        <dbReference type="ARBA" id="ARBA00010406"/>
    </source>
</evidence>
<dbReference type="GO" id="GO:0005971">
    <property type="term" value="C:ribonucleoside-diphosphate reductase complex"/>
    <property type="evidence" value="ECO:0007669"/>
    <property type="project" value="TreeGrafter"/>
</dbReference>
<dbReference type="InterPro" id="IPR036844">
    <property type="entry name" value="Hint_dom_sf"/>
</dbReference>
<dbReference type="InterPro" id="IPR004042">
    <property type="entry name" value="Intein_endonuc_central"/>
</dbReference>
<keyword evidence="10" id="KW-1015">Disulfide bond</keyword>
<dbReference type="InterPro" id="IPR027434">
    <property type="entry name" value="Homing_endonucl"/>
</dbReference>
<dbReference type="Pfam" id="PF08343">
    <property type="entry name" value="RNR_N"/>
    <property type="match status" value="1"/>
</dbReference>
<evidence type="ECO:0000259" key="13">
    <source>
        <dbReference type="PROSITE" id="PS50819"/>
    </source>
</evidence>
<dbReference type="InterPro" id="IPR006142">
    <property type="entry name" value="INTEIN"/>
</dbReference>
<evidence type="ECO:0000256" key="10">
    <source>
        <dbReference type="ARBA" id="ARBA00023157"/>
    </source>
</evidence>
<dbReference type="InterPro" id="IPR003586">
    <property type="entry name" value="Hint_dom_C"/>
</dbReference>
<dbReference type="Pfam" id="PF14528">
    <property type="entry name" value="LAGLIDADG_3"/>
    <property type="match status" value="1"/>
</dbReference>
<dbReference type="AlphaFoldDB" id="A0AB34QPU0"/>
<dbReference type="Gene3D" id="3.20.70.20">
    <property type="match status" value="2"/>
</dbReference>
<evidence type="ECO:0000256" key="3">
    <source>
        <dbReference type="ARBA" id="ARBA00022533"/>
    </source>
</evidence>
<comment type="function">
    <text evidence="12">Provides the precursors necessary for DNA synthesis. Catalyzes the biosynthesis of deoxyribonucleotides from the corresponding ribonucleotides.</text>
</comment>
<dbReference type="InterPro" id="IPR004860">
    <property type="entry name" value="LAGLIDADG_dom"/>
</dbReference>
<keyword evidence="7" id="KW-0651">Protein splicing</keyword>
<dbReference type="InterPro" id="IPR013554">
    <property type="entry name" value="RNR_N"/>
</dbReference>
<dbReference type="InterPro" id="IPR030934">
    <property type="entry name" value="Intein_C"/>
</dbReference>
<dbReference type="Gene3D" id="3.10.28.10">
    <property type="entry name" value="Homing endonucleases"/>
    <property type="match status" value="1"/>
</dbReference>
<dbReference type="Pfam" id="PF00317">
    <property type="entry name" value="Ribonuc_red_lgN"/>
    <property type="match status" value="1"/>
</dbReference>
<evidence type="ECO:0000256" key="11">
    <source>
        <dbReference type="ARBA" id="ARBA00047754"/>
    </source>
</evidence>
<dbReference type="InterPro" id="IPR013509">
    <property type="entry name" value="RNR_lsu_N"/>
</dbReference>
<dbReference type="PROSITE" id="PS50817">
    <property type="entry name" value="INTEIN_N_TER"/>
    <property type="match status" value="1"/>
</dbReference>
<protein>
    <recommendedName>
        <fullName evidence="2 12">Ribonucleoside-diphosphate reductase</fullName>
        <ecNumber evidence="2 12">1.17.4.1</ecNumber>
    </recommendedName>
</protein>
<dbReference type="SMART" id="SM00306">
    <property type="entry name" value="HintN"/>
    <property type="match status" value="1"/>
</dbReference>
<dbReference type="SUPFAM" id="SSF55608">
    <property type="entry name" value="Homing endonucleases"/>
    <property type="match status" value="1"/>
</dbReference>
<comment type="caution">
    <text evidence="14">The sequence shown here is derived from an EMBL/GenBank/DDBJ whole genome shotgun (WGS) entry which is preliminary data.</text>
</comment>
<organism evidence="14 15">
    <name type="scientific">Bacillus pumilus</name>
    <name type="common">Bacillus mesentericus</name>
    <dbReference type="NCBI Taxonomy" id="1408"/>
    <lineage>
        <taxon>Bacteria</taxon>
        <taxon>Bacillati</taxon>
        <taxon>Bacillota</taxon>
        <taxon>Bacilli</taxon>
        <taxon>Bacillales</taxon>
        <taxon>Bacillaceae</taxon>
        <taxon>Bacillus</taxon>
    </lineage>
</organism>
<dbReference type="InterPro" id="IPR006141">
    <property type="entry name" value="Intein_N"/>
</dbReference>
<comment type="similarity">
    <text evidence="1 12">Belongs to the ribonucleoside diphosphate reductase large chain family.</text>
</comment>
<evidence type="ECO:0000256" key="5">
    <source>
        <dbReference type="ARBA" id="ARBA00022813"/>
    </source>
</evidence>
<dbReference type="GO" id="GO:0016539">
    <property type="term" value="P:intein-mediated protein splicing"/>
    <property type="evidence" value="ECO:0007669"/>
    <property type="project" value="InterPro"/>
</dbReference>